<evidence type="ECO:0000256" key="7">
    <source>
        <dbReference type="ARBA" id="ARBA00022679"/>
    </source>
</evidence>
<feature type="transmembrane region" description="Helical" evidence="28">
    <location>
        <begin position="193"/>
        <end position="211"/>
    </location>
</feature>
<feature type="transmembrane region" description="Helical" evidence="28">
    <location>
        <begin position="347"/>
        <end position="368"/>
    </location>
</feature>
<keyword evidence="9" id="KW-0479">Metal-binding</keyword>
<evidence type="ECO:0000256" key="9">
    <source>
        <dbReference type="ARBA" id="ARBA00022723"/>
    </source>
</evidence>
<feature type="transmembrane region" description="Helical" evidence="28">
    <location>
        <begin position="152"/>
        <end position="172"/>
    </location>
</feature>
<evidence type="ECO:0000256" key="25">
    <source>
        <dbReference type="ARBA" id="ARBA00083013"/>
    </source>
</evidence>
<comment type="similarity">
    <text evidence="5 26">Belongs to the CDP-alcohol phosphatidyltransferase class-I family.</text>
</comment>
<evidence type="ECO:0000256" key="21">
    <source>
        <dbReference type="ARBA" id="ARBA00048120"/>
    </source>
</evidence>
<comment type="catalytic activity">
    <reaction evidence="21">
        <text>CDP-ethanolamine + a 1,2-diacyl-sn-glycerol = a 1,2-diacyl-sn-glycero-3-phosphoethanolamine + CMP + H(+)</text>
        <dbReference type="Rhea" id="RHEA:32943"/>
        <dbReference type="ChEBI" id="CHEBI:15378"/>
        <dbReference type="ChEBI" id="CHEBI:17815"/>
        <dbReference type="ChEBI" id="CHEBI:57876"/>
        <dbReference type="ChEBI" id="CHEBI:60377"/>
        <dbReference type="ChEBI" id="CHEBI:64612"/>
        <dbReference type="EC" id="2.7.8.1"/>
    </reaction>
    <physiologicalReaction direction="left-to-right" evidence="21">
        <dbReference type="Rhea" id="RHEA:32944"/>
    </physiologicalReaction>
</comment>
<evidence type="ECO:0000256" key="6">
    <source>
        <dbReference type="ARBA" id="ARBA00022516"/>
    </source>
</evidence>
<reference evidence="29 30" key="1">
    <citation type="journal article" date="2010" name="Nature">
        <title>The genome of a songbird.</title>
        <authorList>
            <person name="Warren W.C."/>
            <person name="Clayton D.F."/>
            <person name="Ellegren H."/>
            <person name="Arnold A.P."/>
            <person name="Hillier L.W."/>
            <person name="Kunstner A."/>
            <person name="Searle S."/>
            <person name="White S."/>
            <person name="Vilella A.J."/>
            <person name="Fairley S."/>
            <person name="Heger A."/>
            <person name="Kong L."/>
            <person name="Ponting C.P."/>
            <person name="Jarvis E.D."/>
            <person name="Mello C.V."/>
            <person name="Minx P."/>
            <person name="Lovell P."/>
            <person name="Velho T.A."/>
            <person name="Ferris M."/>
            <person name="Balakrishnan C.N."/>
            <person name="Sinha S."/>
            <person name="Blatti C."/>
            <person name="London S.E."/>
            <person name="Li Y."/>
            <person name="Lin Y.C."/>
            <person name="George J."/>
            <person name="Sweedler J."/>
            <person name="Southey B."/>
            <person name="Gunaratne P."/>
            <person name="Watson M."/>
            <person name="Nam K."/>
            <person name="Backstrom N."/>
            <person name="Smeds L."/>
            <person name="Nabholz B."/>
            <person name="Itoh Y."/>
            <person name="Whitney O."/>
            <person name="Pfenning A.R."/>
            <person name="Howard J."/>
            <person name="Volker M."/>
            <person name="Skinner B.M."/>
            <person name="Griffin D.K."/>
            <person name="Ye L."/>
            <person name="McLaren W.M."/>
            <person name="Flicek P."/>
            <person name="Quesada V."/>
            <person name="Velasco G."/>
            <person name="Lopez-Otin C."/>
            <person name="Puente X.S."/>
            <person name="Olender T."/>
            <person name="Lancet D."/>
            <person name="Smit A.F."/>
            <person name="Hubley R."/>
            <person name="Konkel M.K."/>
            <person name="Walker J.A."/>
            <person name="Batzer M.A."/>
            <person name="Gu W."/>
            <person name="Pollock D.D."/>
            <person name="Chen L."/>
            <person name="Cheng Z."/>
            <person name="Eichler E.E."/>
            <person name="Stapley J."/>
            <person name="Slate J."/>
            <person name="Ekblom R."/>
            <person name="Birkhead T."/>
            <person name="Burke T."/>
            <person name="Burt D."/>
            <person name="Scharff C."/>
            <person name="Adam I."/>
            <person name="Richard H."/>
            <person name="Sultan M."/>
            <person name="Soldatov A."/>
            <person name="Lehrach H."/>
            <person name="Edwards S.V."/>
            <person name="Yang S.P."/>
            <person name="Li X."/>
            <person name="Graves T."/>
            <person name="Fulton L."/>
            <person name="Nelson J."/>
            <person name="Chinwalla A."/>
            <person name="Hou S."/>
            <person name="Mardis E.R."/>
            <person name="Wilson R.K."/>
        </authorList>
    </citation>
    <scope>NUCLEOTIDE SEQUENCE [LARGE SCALE GENOMIC DNA]</scope>
</reference>
<evidence type="ECO:0000256" key="2">
    <source>
        <dbReference type="ARBA" id="ARBA00001946"/>
    </source>
</evidence>
<keyword evidence="10" id="KW-0256">Endoplasmic reticulum</keyword>
<evidence type="ECO:0000256" key="28">
    <source>
        <dbReference type="SAM" id="Phobius"/>
    </source>
</evidence>
<reference evidence="29" key="2">
    <citation type="submission" date="2025-08" db="UniProtKB">
        <authorList>
            <consortium name="Ensembl"/>
        </authorList>
    </citation>
    <scope>IDENTIFICATION</scope>
</reference>
<evidence type="ECO:0000256" key="22">
    <source>
        <dbReference type="ARBA" id="ARBA00052094"/>
    </source>
</evidence>
<dbReference type="PROSITE" id="PS00379">
    <property type="entry name" value="CDP_ALCOHOL_P_TRANSF"/>
    <property type="match status" value="1"/>
</dbReference>
<dbReference type="InterPro" id="IPR043130">
    <property type="entry name" value="CDP-OH_PTrfase_TM_dom"/>
</dbReference>
<keyword evidence="14" id="KW-0443">Lipid metabolism</keyword>
<keyword evidence="7 26" id="KW-0808">Transferase</keyword>
<feature type="transmembrane region" description="Helical" evidence="28">
    <location>
        <begin position="223"/>
        <end position="245"/>
    </location>
</feature>
<dbReference type="Proteomes" id="UP000007754">
    <property type="component" value="Chromosome 3"/>
</dbReference>
<dbReference type="PANTHER" id="PTHR10414">
    <property type="entry name" value="ETHANOLAMINEPHOSPHOTRANSFERASE"/>
    <property type="match status" value="1"/>
</dbReference>
<comment type="catalytic activity">
    <reaction evidence="22">
        <text>1-O-alkyl-2-acyl-sn-glycerol + CDP-ethanolamine = a 1-O-alkyl-2-acyl-sn-glycero-3-phosphoethanolamine + CMP + H(+)</text>
        <dbReference type="Rhea" id="RHEA:36187"/>
        <dbReference type="ChEBI" id="CHEBI:15378"/>
        <dbReference type="ChEBI" id="CHEBI:52595"/>
        <dbReference type="ChEBI" id="CHEBI:57876"/>
        <dbReference type="ChEBI" id="CHEBI:60377"/>
        <dbReference type="ChEBI" id="CHEBI:60520"/>
    </reaction>
    <physiologicalReaction direction="left-to-right" evidence="22">
        <dbReference type="Rhea" id="RHEA:36188"/>
    </physiologicalReaction>
</comment>
<name>A0A674GKI0_TAEGU</name>
<evidence type="ECO:0000256" key="19">
    <source>
        <dbReference type="ARBA" id="ARBA00037891"/>
    </source>
</evidence>
<dbReference type="GO" id="GO:0046872">
    <property type="term" value="F:metal ion binding"/>
    <property type="evidence" value="ECO:0007669"/>
    <property type="project" value="UniProtKB-KW"/>
</dbReference>
<dbReference type="GO" id="GO:0004307">
    <property type="term" value="F:ethanolaminephosphotransferase activity"/>
    <property type="evidence" value="ECO:0007669"/>
    <property type="project" value="UniProtKB-EC"/>
</dbReference>
<dbReference type="EC" id="2.7.8.1" evidence="20"/>
<dbReference type="GO" id="GO:0006646">
    <property type="term" value="P:phosphatidylethanolamine biosynthetic process"/>
    <property type="evidence" value="ECO:0007669"/>
    <property type="project" value="TreeGrafter"/>
</dbReference>
<dbReference type="InParanoid" id="A0A674GKI0"/>
<dbReference type="AlphaFoldDB" id="A0A674GKI0"/>
<dbReference type="GO" id="GO:0005789">
    <property type="term" value="C:endoplasmic reticulum membrane"/>
    <property type="evidence" value="ECO:0007669"/>
    <property type="project" value="UniProtKB-SubCell"/>
</dbReference>
<comment type="subcellular location">
    <subcellularLocation>
        <location evidence="3">Endoplasmic reticulum membrane</location>
        <topology evidence="3">Multi-pass membrane protein</topology>
    </subcellularLocation>
</comment>
<feature type="region of interest" description="Disordered" evidence="27">
    <location>
        <begin position="654"/>
        <end position="678"/>
    </location>
</feature>
<evidence type="ECO:0000256" key="14">
    <source>
        <dbReference type="ARBA" id="ARBA00023098"/>
    </source>
</evidence>
<proteinExistence type="inferred from homology"/>
<sequence length="695" mass="75005">MSGCFCRLLEPSLTVGFCVSQYSAVDSNPLSLYVMHPFWNAVVKIFPTWLAPNLITFSGFLLLVFNFFLMAYFDPDFYASAPDHQHVPNGVWIVVGLLNFMAYTLDGVDGKQARRTNSSTPLGELFDHGLDSWACVYFVVTVYSTFGRGSTGVSVFVLYLLLWVVLFSFILSHWEKYNTGILFLPWGYDVSQVTISIVYIVTAFVGVEAWYAPFLFNFLYRDLFTAMIIACALTVTLPMSLYNFYKAYKNNTLKHHSAYEILLPLVSPVLLFLLCTTWIFLSPTDILEVQPRLFYFMVGTAFANISCQLIVCQMSSTRCQPLNWMLLPIAAVLLLVLSGLAPGRETLLLYLLTAFLTLAHIHYGVVVVGDSSWAGNAPCETGNAPCETGNAPCETGNAPCETGNAPCETGNAPVGIWVPCESLGKVARGWKEGRKCTGCGRGCASPGVCQLRWKPSTKSWNGLGWEGPESSPSATPAVAGTLPLSQCSQPQCPAWPWALPGIQGHHSCSGNSIPALPTLPGNNSQFPISHPALPSGTGSHSLGPLPLSLVPSPSAALLEPLQALPGALSSPWSPSRPCQGLESPLRSPGCWERQAGVGILLLGEAAAPGPPLLLCTAPGVALLLILFLPPWALINKFGEAQSATGKLLRKEHKGHASQLKWGHPPSPGSPSSTPEPVESCPSCNYSQVALSFQLV</sequence>
<comment type="function">
    <text evidence="23">Ethanolaminephosphotransferase that catalyzes the transfer of phosphoethanolamine (PE) from CDP-ethanolamine to lipid acceptors, the final step in the synthesis of PE via the 'Kennedy' pathway. PE is the second most abundant phospholipid of membranes in mammals and is involved in various membrane-related cellular processes. The enzyme is critical for the synthesis of several PE species and also catalyzes the synthesis of plasmanyl-PE, a lipid required for proper myelination and neurodevelopment, from 1-alkyl-2-acylglycerol.</text>
</comment>
<keyword evidence="8 28" id="KW-0812">Transmembrane</keyword>
<protein>
    <recommendedName>
        <fullName evidence="24">Ethanolaminephosphotransferase 1</fullName>
        <ecNumber evidence="20">2.7.8.1</ecNumber>
    </recommendedName>
    <alternativeName>
        <fullName evidence="25">Selenoprotein I</fullName>
    </alternativeName>
</protein>
<evidence type="ECO:0000256" key="16">
    <source>
        <dbReference type="ARBA" id="ARBA00023209"/>
    </source>
</evidence>
<evidence type="ECO:0000256" key="12">
    <source>
        <dbReference type="ARBA" id="ARBA00022989"/>
    </source>
</evidence>
<feature type="transmembrane region" description="Helical" evidence="28">
    <location>
        <begin position="85"/>
        <end position="105"/>
    </location>
</feature>
<feature type="transmembrane region" description="Helical" evidence="28">
    <location>
        <begin position="54"/>
        <end position="73"/>
    </location>
</feature>
<dbReference type="InterPro" id="IPR048254">
    <property type="entry name" value="CDP_ALCOHOL_P_TRANSF_CS"/>
</dbReference>
<evidence type="ECO:0000256" key="8">
    <source>
        <dbReference type="ARBA" id="ARBA00022692"/>
    </source>
</evidence>
<keyword evidence="30" id="KW-1185">Reference proteome</keyword>
<keyword evidence="17" id="KW-0464">Manganese</keyword>
<evidence type="ECO:0000256" key="17">
    <source>
        <dbReference type="ARBA" id="ARBA00023211"/>
    </source>
</evidence>
<keyword evidence="12 28" id="KW-1133">Transmembrane helix</keyword>
<dbReference type="InterPro" id="IPR014472">
    <property type="entry name" value="CHOPT"/>
</dbReference>
<keyword evidence="11" id="KW-0460">Magnesium</keyword>
<comment type="cofactor">
    <cofactor evidence="2">
        <name>Mg(2+)</name>
        <dbReference type="ChEBI" id="CHEBI:18420"/>
    </cofactor>
</comment>
<dbReference type="GO" id="GO:0005794">
    <property type="term" value="C:Golgi apparatus"/>
    <property type="evidence" value="ECO:0007669"/>
    <property type="project" value="TreeGrafter"/>
</dbReference>
<evidence type="ECO:0000256" key="23">
    <source>
        <dbReference type="ARBA" id="ARBA00059224"/>
    </source>
</evidence>
<evidence type="ECO:0000256" key="18">
    <source>
        <dbReference type="ARBA" id="ARBA00023264"/>
    </source>
</evidence>
<evidence type="ECO:0000256" key="15">
    <source>
        <dbReference type="ARBA" id="ARBA00023136"/>
    </source>
</evidence>
<evidence type="ECO:0000256" key="5">
    <source>
        <dbReference type="ARBA" id="ARBA00010441"/>
    </source>
</evidence>
<dbReference type="GeneTree" id="ENSGT00950000183117"/>
<keyword evidence="16" id="KW-0594">Phospholipid biosynthesis</keyword>
<evidence type="ECO:0000313" key="30">
    <source>
        <dbReference type="Proteomes" id="UP000007754"/>
    </source>
</evidence>
<reference evidence="29" key="3">
    <citation type="submission" date="2025-09" db="UniProtKB">
        <authorList>
            <consortium name="Ensembl"/>
        </authorList>
    </citation>
    <scope>IDENTIFICATION</scope>
</reference>
<feature type="compositionally biased region" description="Low complexity" evidence="27">
    <location>
        <begin position="669"/>
        <end position="678"/>
    </location>
</feature>
<evidence type="ECO:0000256" key="20">
    <source>
        <dbReference type="ARBA" id="ARBA00038986"/>
    </source>
</evidence>
<feature type="transmembrane region" description="Helical" evidence="28">
    <location>
        <begin position="257"/>
        <end position="281"/>
    </location>
</feature>
<comment type="cofactor">
    <cofactor evidence="1">
        <name>Mn(2+)</name>
        <dbReference type="ChEBI" id="CHEBI:29035"/>
    </cofactor>
</comment>
<keyword evidence="13" id="KW-0007">Acetylation</keyword>
<dbReference type="PANTHER" id="PTHR10414:SF47">
    <property type="entry name" value="ETHANOLAMINEPHOSPHOTRANSFERASE 1"/>
    <property type="match status" value="1"/>
</dbReference>
<dbReference type="FunFam" id="1.20.120.1760:FF:000006">
    <property type="entry name" value="Putative ethanolaminephosphotransferase 1"/>
    <property type="match status" value="1"/>
</dbReference>
<comment type="pathway">
    <text evidence="4">Lipid metabolism.</text>
</comment>
<dbReference type="Pfam" id="PF01066">
    <property type="entry name" value="CDP-OH_P_transf"/>
    <property type="match status" value="1"/>
</dbReference>
<evidence type="ECO:0000256" key="13">
    <source>
        <dbReference type="ARBA" id="ARBA00022990"/>
    </source>
</evidence>
<evidence type="ECO:0000256" key="26">
    <source>
        <dbReference type="RuleBase" id="RU003750"/>
    </source>
</evidence>
<organism evidence="29 30">
    <name type="scientific">Taeniopygia guttata</name>
    <name type="common">Zebra finch</name>
    <name type="synonym">Poephila guttata</name>
    <dbReference type="NCBI Taxonomy" id="59729"/>
    <lineage>
        <taxon>Eukaryota</taxon>
        <taxon>Metazoa</taxon>
        <taxon>Chordata</taxon>
        <taxon>Craniata</taxon>
        <taxon>Vertebrata</taxon>
        <taxon>Euteleostomi</taxon>
        <taxon>Archelosauria</taxon>
        <taxon>Archosauria</taxon>
        <taxon>Dinosauria</taxon>
        <taxon>Saurischia</taxon>
        <taxon>Theropoda</taxon>
        <taxon>Coelurosauria</taxon>
        <taxon>Aves</taxon>
        <taxon>Neognathae</taxon>
        <taxon>Neoaves</taxon>
        <taxon>Telluraves</taxon>
        <taxon>Australaves</taxon>
        <taxon>Passeriformes</taxon>
        <taxon>Passeroidea</taxon>
        <taxon>Estrildidae</taxon>
        <taxon>Estrildinae</taxon>
        <taxon>Taeniopygia</taxon>
    </lineage>
</organism>
<keyword evidence="15 28" id="KW-0472">Membrane</keyword>
<evidence type="ECO:0000256" key="10">
    <source>
        <dbReference type="ARBA" id="ARBA00022824"/>
    </source>
</evidence>
<evidence type="ECO:0000256" key="24">
    <source>
        <dbReference type="ARBA" id="ARBA00070294"/>
    </source>
</evidence>
<dbReference type="Gene3D" id="1.20.120.1760">
    <property type="match status" value="1"/>
</dbReference>
<comment type="pathway">
    <text evidence="19">Phospholipid metabolism; phosphatidylethanolamine biosynthesis; phosphatidylethanolamine from ethanolamine: step 3/3.</text>
</comment>
<keyword evidence="18" id="KW-1208">Phospholipid metabolism</keyword>
<dbReference type="Ensembl" id="ENSTGUT00000039554.1">
    <property type="protein sequence ID" value="ENSTGUP00000023323.1"/>
    <property type="gene ID" value="ENSTGUG00000019591.1"/>
</dbReference>
<feature type="transmembrane region" description="Helical" evidence="28">
    <location>
        <begin position="293"/>
        <end position="312"/>
    </location>
</feature>
<feature type="transmembrane region" description="Helical" evidence="28">
    <location>
        <begin position="324"/>
        <end position="341"/>
    </location>
</feature>
<evidence type="ECO:0000256" key="4">
    <source>
        <dbReference type="ARBA" id="ARBA00005189"/>
    </source>
</evidence>
<evidence type="ECO:0000256" key="3">
    <source>
        <dbReference type="ARBA" id="ARBA00004477"/>
    </source>
</evidence>
<evidence type="ECO:0000256" key="1">
    <source>
        <dbReference type="ARBA" id="ARBA00001936"/>
    </source>
</evidence>
<evidence type="ECO:0000256" key="11">
    <source>
        <dbReference type="ARBA" id="ARBA00022842"/>
    </source>
</evidence>
<dbReference type="InterPro" id="IPR000462">
    <property type="entry name" value="CDP-OH_P_trans"/>
</dbReference>
<keyword evidence="6" id="KW-0444">Lipid biosynthesis</keyword>
<evidence type="ECO:0000313" key="29">
    <source>
        <dbReference type="Ensembl" id="ENSTGUP00000023323.1"/>
    </source>
</evidence>
<evidence type="ECO:0000256" key="27">
    <source>
        <dbReference type="SAM" id="MobiDB-lite"/>
    </source>
</evidence>
<accession>A0A674GKI0</accession>